<evidence type="ECO:0000313" key="2">
    <source>
        <dbReference type="Proteomes" id="UP000682202"/>
    </source>
</evidence>
<sequence length="62" mass="6321">MGKSAHAPPRAGLPPRCGSHTPAAAYDKTKLRAVFGELAIPDLIVIAADQPNTISGLCVALA</sequence>
<reference evidence="1" key="1">
    <citation type="submission" date="2019-12" db="EMBL/GenBank/DDBJ databases">
        <title>Mycobacterium spongiae sp. nov.</title>
        <authorList>
            <person name="Stinear T."/>
        </authorList>
    </citation>
    <scope>NUCLEOTIDE SEQUENCE</scope>
    <source>
        <strain evidence="1">FSD4b-SM</strain>
    </source>
</reference>
<organism evidence="1 2">
    <name type="scientific">Mycobacterium spongiae</name>
    <dbReference type="NCBI Taxonomy" id="886343"/>
    <lineage>
        <taxon>Bacteria</taxon>
        <taxon>Bacillati</taxon>
        <taxon>Actinomycetota</taxon>
        <taxon>Actinomycetes</taxon>
        <taxon>Mycobacteriales</taxon>
        <taxon>Mycobacteriaceae</taxon>
        <taxon>Mycobacterium</taxon>
    </lineage>
</organism>
<gene>
    <name evidence="1" type="ORF">F6B93_03015</name>
</gene>
<dbReference type="AlphaFoldDB" id="A0A975PVI6"/>
<dbReference type="EMBL" id="CP046600">
    <property type="protein sequence ID" value="QUR66191.1"/>
    <property type="molecule type" value="Genomic_DNA"/>
</dbReference>
<name>A0A975PVI6_9MYCO</name>
<dbReference type="Proteomes" id="UP000682202">
    <property type="component" value="Chromosome"/>
</dbReference>
<proteinExistence type="predicted"/>
<evidence type="ECO:0000313" key="1">
    <source>
        <dbReference type="EMBL" id="QUR66191.1"/>
    </source>
</evidence>
<dbReference type="RefSeq" id="WP_211697670.1">
    <property type="nucleotide sequence ID" value="NZ_CP046600.1"/>
</dbReference>
<keyword evidence="2" id="KW-1185">Reference proteome</keyword>
<protein>
    <submittedName>
        <fullName evidence="1">Uncharacterized protein</fullName>
    </submittedName>
</protein>
<dbReference type="KEGG" id="mspg:F6B93_03015"/>
<accession>A0A975PVI6</accession>